<evidence type="ECO:0000256" key="1">
    <source>
        <dbReference type="ARBA" id="ARBA00022741"/>
    </source>
</evidence>
<dbReference type="SMART" id="SM00796">
    <property type="entry name" value="AHS1"/>
    <property type="match status" value="1"/>
</dbReference>
<feature type="domain" description="Carboxyltransferase" evidence="4">
    <location>
        <begin position="1"/>
        <end position="190"/>
    </location>
</feature>
<dbReference type="SUPFAM" id="SSF160467">
    <property type="entry name" value="PH0987 N-terminal domain-like"/>
    <property type="match status" value="1"/>
</dbReference>
<protein>
    <recommendedName>
        <fullName evidence="4">Carboxyltransferase domain-containing protein</fullName>
    </recommendedName>
</protein>
<name>A0ABP4PYP7_9ACTN</name>
<dbReference type="Pfam" id="PF02682">
    <property type="entry name" value="CT_C_D"/>
    <property type="match status" value="1"/>
</dbReference>
<dbReference type="Proteomes" id="UP001500393">
    <property type="component" value="Unassembled WGS sequence"/>
</dbReference>
<dbReference type="InterPro" id="IPR010016">
    <property type="entry name" value="PxpB"/>
</dbReference>
<dbReference type="EMBL" id="BAAAOS010000045">
    <property type="protein sequence ID" value="GAA1595796.1"/>
    <property type="molecule type" value="Genomic_DNA"/>
</dbReference>
<organism evidence="5 6">
    <name type="scientific">Kribbella sancticallisti</name>
    <dbReference type="NCBI Taxonomy" id="460087"/>
    <lineage>
        <taxon>Bacteria</taxon>
        <taxon>Bacillati</taxon>
        <taxon>Actinomycetota</taxon>
        <taxon>Actinomycetes</taxon>
        <taxon>Propionibacteriales</taxon>
        <taxon>Kribbellaceae</taxon>
        <taxon>Kribbella</taxon>
    </lineage>
</organism>
<keyword evidence="6" id="KW-1185">Reference proteome</keyword>
<dbReference type="SUPFAM" id="SSF50891">
    <property type="entry name" value="Cyclophilin-like"/>
    <property type="match status" value="1"/>
</dbReference>
<dbReference type="Gene3D" id="3.30.1360.40">
    <property type="match status" value="1"/>
</dbReference>
<dbReference type="InterPro" id="IPR003833">
    <property type="entry name" value="CT_C_D"/>
</dbReference>
<reference evidence="6" key="1">
    <citation type="journal article" date="2019" name="Int. J. Syst. Evol. Microbiol.">
        <title>The Global Catalogue of Microorganisms (GCM) 10K type strain sequencing project: providing services to taxonomists for standard genome sequencing and annotation.</title>
        <authorList>
            <consortium name="The Broad Institute Genomics Platform"/>
            <consortium name="The Broad Institute Genome Sequencing Center for Infectious Disease"/>
            <person name="Wu L."/>
            <person name="Ma J."/>
        </authorList>
    </citation>
    <scope>NUCLEOTIDE SEQUENCE [LARGE SCALE GENOMIC DNA]</scope>
    <source>
        <strain evidence="6">JCM 14969</strain>
    </source>
</reference>
<dbReference type="Gene3D" id="2.40.100.10">
    <property type="entry name" value="Cyclophilin-like"/>
    <property type="match status" value="1"/>
</dbReference>
<dbReference type="PANTHER" id="PTHR34698">
    <property type="entry name" value="5-OXOPROLINASE SUBUNIT B"/>
    <property type="match status" value="1"/>
</dbReference>
<evidence type="ECO:0000256" key="3">
    <source>
        <dbReference type="ARBA" id="ARBA00022840"/>
    </source>
</evidence>
<accession>A0ABP4PYP7</accession>
<evidence type="ECO:0000313" key="6">
    <source>
        <dbReference type="Proteomes" id="UP001500393"/>
    </source>
</evidence>
<evidence type="ECO:0000313" key="5">
    <source>
        <dbReference type="EMBL" id="GAA1595796.1"/>
    </source>
</evidence>
<proteinExistence type="predicted"/>
<keyword evidence="3" id="KW-0067">ATP-binding</keyword>
<evidence type="ECO:0000256" key="2">
    <source>
        <dbReference type="ARBA" id="ARBA00022801"/>
    </source>
</evidence>
<dbReference type="RefSeq" id="WP_344219275.1">
    <property type="nucleotide sequence ID" value="NZ_BAAAOS010000045.1"/>
</dbReference>
<dbReference type="PANTHER" id="PTHR34698:SF2">
    <property type="entry name" value="5-OXOPROLINASE SUBUNIT B"/>
    <property type="match status" value="1"/>
</dbReference>
<sequence>MRLLPCGSTALLVELDDLDEVLGYYAALLAEPPDGVVDIVPAARTVMVVTDPAVTDLAAVERALRDTVARKDRRLDGELVEIPVSYDGADLEDVAGLLGCDVAEVIRRHTAEQWTVAFCGFAPGFGYLTGASEWDVPRRESPRTKVPAGSVALAGEFSGVYPRESPGGWQLLGRTEVAVFDLHRDPAALLQPGRRVRFIDAGSG</sequence>
<keyword evidence="1" id="KW-0547">Nucleotide-binding</keyword>
<comment type="caution">
    <text evidence="5">The sequence shown here is derived from an EMBL/GenBank/DDBJ whole genome shotgun (WGS) entry which is preliminary data.</text>
</comment>
<evidence type="ECO:0000259" key="4">
    <source>
        <dbReference type="SMART" id="SM00796"/>
    </source>
</evidence>
<keyword evidence="2" id="KW-0378">Hydrolase</keyword>
<gene>
    <name evidence="5" type="ORF">GCM10009789_57160</name>
</gene>
<dbReference type="InterPro" id="IPR029000">
    <property type="entry name" value="Cyclophilin-like_dom_sf"/>
</dbReference>